<evidence type="ECO:0008006" key="4">
    <source>
        <dbReference type="Google" id="ProtNLM"/>
    </source>
</evidence>
<gene>
    <name evidence="2" type="ORF">KAM343_44460</name>
</gene>
<evidence type="ECO:0000256" key="1">
    <source>
        <dbReference type="SAM" id="MobiDB-lite"/>
    </source>
</evidence>
<feature type="region of interest" description="Disordered" evidence="1">
    <location>
        <begin position="25"/>
        <end position="57"/>
    </location>
</feature>
<comment type="caution">
    <text evidence="2">The sequence shown here is derived from an EMBL/GenBank/DDBJ whole genome shotgun (WGS) entry which is preliminary data.</text>
</comment>
<dbReference type="Proteomes" id="UP000886939">
    <property type="component" value="Unassembled WGS sequence"/>
</dbReference>
<feature type="compositionally biased region" description="Low complexity" evidence="1">
    <location>
        <begin position="25"/>
        <end position="35"/>
    </location>
</feature>
<name>A0AAV4YTX1_AERCA</name>
<organism evidence="2 3">
    <name type="scientific">Aeromonas caviae</name>
    <name type="common">Aeromonas punctata</name>
    <dbReference type="NCBI Taxonomy" id="648"/>
    <lineage>
        <taxon>Bacteria</taxon>
        <taxon>Pseudomonadati</taxon>
        <taxon>Pseudomonadota</taxon>
        <taxon>Gammaproteobacteria</taxon>
        <taxon>Aeromonadales</taxon>
        <taxon>Aeromonadaceae</taxon>
        <taxon>Aeromonas</taxon>
    </lineage>
</organism>
<evidence type="ECO:0000313" key="3">
    <source>
        <dbReference type="Proteomes" id="UP000886939"/>
    </source>
</evidence>
<proteinExistence type="predicted"/>
<evidence type="ECO:0000313" key="2">
    <source>
        <dbReference type="EMBL" id="GJA43650.1"/>
    </source>
</evidence>
<sequence>MHIKTATIPALVALALAGCDSAKSPAGAGADASSGTGTGRAEAVSRTTDIGSSKEKAITSETPVLPLLVRSVRGLTPDPDNAGQYMAGVCSLARGNMTTQQLKDSLAAQGADMAALPEPVRAIVNGSPEYHAAACAAYGVITTSRPSSGWEVNPSSGDAMGYMAGELAAGLASAEVLAPIAQELAKQPGKSEAEYQELAAARFRELAPLWISTYDKELAAQRQYVKDLTGRHAAPFHFTTSDGADFAADGGGAAIAYQGIDWYGRGYLKGTVYRVQVTQANSININRSKTGTTTRDTTTREETGANVSTQ</sequence>
<dbReference type="RefSeq" id="WP_223954511.1">
    <property type="nucleotide sequence ID" value="NZ_BPNI01000243.1"/>
</dbReference>
<dbReference type="AlphaFoldDB" id="A0AAV4YTX1"/>
<accession>A0AAV4YTX1</accession>
<feature type="region of interest" description="Disordered" evidence="1">
    <location>
        <begin position="286"/>
        <end position="310"/>
    </location>
</feature>
<dbReference type="PROSITE" id="PS51257">
    <property type="entry name" value="PROKAR_LIPOPROTEIN"/>
    <property type="match status" value="1"/>
</dbReference>
<reference evidence="2" key="1">
    <citation type="submission" date="2021-07" db="EMBL/GenBank/DDBJ databases">
        <title>Draft genome sequence of carbapenem-resistant Aeromonas spp. in Japan.</title>
        <authorList>
            <person name="Maehana S."/>
            <person name="Suzuki M."/>
            <person name="Kitasato H."/>
        </authorList>
    </citation>
    <scope>NUCLEOTIDE SEQUENCE</scope>
    <source>
        <strain evidence="2">KAM343</strain>
    </source>
</reference>
<dbReference type="EMBL" id="BPNI01000243">
    <property type="protein sequence ID" value="GJA43650.1"/>
    <property type="molecule type" value="Genomic_DNA"/>
</dbReference>
<protein>
    <recommendedName>
        <fullName evidence="4">Lipoprotein</fullName>
    </recommendedName>
</protein>